<feature type="domain" description="EF-hand" evidence="10">
    <location>
        <begin position="545"/>
        <end position="580"/>
    </location>
</feature>
<name>A0A9K3KTP6_9STRA</name>
<evidence type="ECO:0000313" key="12">
    <source>
        <dbReference type="Proteomes" id="UP000693970"/>
    </source>
</evidence>
<feature type="domain" description="EF-hand" evidence="10">
    <location>
        <begin position="468"/>
        <end position="503"/>
    </location>
</feature>
<dbReference type="PANTHER" id="PTHR24349">
    <property type="entry name" value="SERINE/THREONINE-PROTEIN KINASE"/>
    <property type="match status" value="1"/>
</dbReference>
<dbReference type="EMBL" id="JAGRRH010000019">
    <property type="protein sequence ID" value="KAG7349748.1"/>
    <property type="molecule type" value="Genomic_DNA"/>
</dbReference>
<accession>A0A9K3KTP6</accession>
<protein>
    <submittedName>
        <fullName evidence="11">Protein kinase domain containing protein</fullName>
    </submittedName>
</protein>
<dbReference type="GO" id="GO:0004674">
    <property type="term" value="F:protein serine/threonine kinase activity"/>
    <property type="evidence" value="ECO:0007669"/>
    <property type="project" value="UniProtKB-KW"/>
</dbReference>
<feature type="compositionally biased region" description="Low complexity" evidence="8">
    <location>
        <begin position="1"/>
        <end position="17"/>
    </location>
</feature>
<keyword evidence="3" id="KW-0808">Transferase</keyword>
<dbReference type="PROSITE" id="PS50222">
    <property type="entry name" value="EF_HAND_2"/>
    <property type="match status" value="2"/>
</dbReference>
<feature type="region of interest" description="Disordered" evidence="8">
    <location>
        <begin position="771"/>
        <end position="806"/>
    </location>
</feature>
<dbReference type="FunFam" id="1.10.510.10:FF:000571">
    <property type="entry name" value="Maternal embryonic leucine zipper kinase"/>
    <property type="match status" value="1"/>
</dbReference>
<evidence type="ECO:0000256" key="8">
    <source>
        <dbReference type="SAM" id="MobiDB-lite"/>
    </source>
</evidence>
<feature type="domain" description="Protein kinase" evidence="9">
    <location>
        <begin position="155"/>
        <end position="422"/>
    </location>
</feature>
<dbReference type="Pfam" id="PF13202">
    <property type="entry name" value="EF-hand_5"/>
    <property type="match status" value="1"/>
</dbReference>
<dbReference type="InterPro" id="IPR008271">
    <property type="entry name" value="Ser/Thr_kinase_AS"/>
</dbReference>
<comment type="similarity">
    <text evidence="7">Belongs to the protein kinase superfamily. Ser/Thr protein kinase family. CDPK subfamily.</text>
</comment>
<sequence>MGACQSSSAAVDSASKSLQTVGTGRTVNCMGGGSSGSDIDSHTPQPQAHKSVTHRVEAIPTKEIPSSILQTEALKDHDIERKSDQLKDRPGYSSGGSSFIESSDEENTAIRTNSTRHDKLCEWKQELASNGDWTAKMVRIETDFGRDIEDVYEGVHDGVILGEGVAGVVRKVKHKETGIYFAVKVLNLGLLVCDAVLDSLREEIFIMCQLDHPNILRLEEVYESETQIFLIQELCEGGDLFDRLDEKPEDQPYHYSEVQCAKLVKQMLSAVRYLHSRKIVHRDLKLENFLFENKESDDLKMIDFGLSKHFKSDEAVLHDAVGTPYTVAPEIIRGSYNSKADIWSIGVITYLLLSGESPFGGIYDSDKMECVRDNILHCRLPFEPKELWDEVSCEAKRFVRRLLTDNPTCRPTAREAQQDEWLQKFSNMDVEGSKALSPDLVGNLLKFKDYSDMHRVLLDVLSFALLPEQIHKLKSEFQKMNPDGDGEITLEELKEVLLNRAGAGSLGSLQEEEVVDIFNALRIKDSETTIRWHEFIAAGLSKSDFDDRNLKLAFDRLDYDRKGYITHSNMCEMLCTSDGKMDETVLKMWHDGLKEIRCKANDKITFEEFKRFLKGQVPKEAMLANIRSGDAVKRNSSRPLISPIFALQPVPECLATAALTLDDEKMIMGLPDVLKRMPPRLMADRAISVVLPGSGSMVSDGDDDYDLPSLHGAELRVKDNSSHPDSEAYRKRQQFRLSVLHASKLFDQKRQARNPLTYSNPAGLTMVAGARRPSLDERQDSSNLVVASKRSGRRNRNNRKKTSSDLSLLVRSIEA</sequence>
<evidence type="ECO:0000256" key="3">
    <source>
        <dbReference type="ARBA" id="ARBA00022679"/>
    </source>
</evidence>
<evidence type="ECO:0000256" key="6">
    <source>
        <dbReference type="ARBA" id="ARBA00022840"/>
    </source>
</evidence>
<dbReference type="Proteomes" id="UP000693970">
    <property type="component" value="Unassembled WGS sequence"/>
</dbReference>
<dbReference type="InterPro" id="IPR002048">
    <property type="entry name" value="EF_hand_dom"/>
</dbReference>
<reference evidence="11" key="2">
    <citation type="submission" date="2021-04" db="EMBL/GenBank/DDBJ databases">
        <authorList>
            <person name="Podell S."/>
        </authorList>
    </citation>
    <scope>NUCLEOTIDE SEQUENCE</scope>
    <source>
        <strain evidence="11">Hildebrandi</strain>
    </source>
</reference>
<feature type="compositionally biased region" description="Low complexity" evidence="8">
    <location>
        <begin position="91"/>
        <end position="101"/>
    </location>
</feature>
<dbReference type="PROSITE" id="PS50011">
    <property type="entry name" value="PROTEIN_KINASE_DOM"/>
    <property type="match status" value="1"/>
</dbReference>
<evidence type="ECO:0000256" key="4">
    <source>
        <dbReference type="ARBA" id="ARBA00022741"/>
    </source>
</evidence>
<dbReference type="AlphaFoldDB" id="A0A9K3KTP6"/>
<dbReference type="SMART" id="SM00220">
    <property type="entry name" value="S_TKc"/>
    <property type="match status" value="1"/>
</dbReference>
<dbReference type="CDD" id="cd05117">
    <property type="entry name" value="STKc_CAMK"/>
    <property type="match status" value="1"/>
</dbReference>
<evidence type="ECO:0000256" key="5">
    <source>
        <dbReference type="ARBA" id="ARBA00022777"/>
    </source>
</evidence>
<proteinExistence type="inferred from homology"/>
<dbReference type="PROSITE" id="PS00108">
    <property type="entry name" value="PROTEIN_KINASE_ST"/>
    <property type="match status" value="1"/>
</dbReference>
<evidence type="ECO:0000313" key="11">
    <source>
        <dbReference type="EMBL" id="KAG7349748.1"/>
    </source>
</evidence>
<keyword evidence="2" id="KW-0723">Serine/threonine-protein kinase</keyword>
<evidence type="ECO:0000259" key="9">
    <source>
        <dbReference type="PROSITE" id="PS50011"/>
    </source>
</evidence>
<dbReference type="FunFam" id="1.10.238.10:FF:000788">
    <property type="entry name" value="Predicted protein"/>
    <property type="match status" value="1"/>
</dbReference>
<keyword evidence="4" id="KW-0547">Nucleotide-binding</keyword>
<feature type="compositionally biased region" description="Basic and acidic residues" evidence="8">
    <location>
        <begin position="73"/>
        <end position="90"/>
    </location>
</feature>
<comment type="cofactor">
    <cofactor evidence="1">
        <name>Mg(2+)</name>
        <dbReference type="ChEBI" id="CHEBI:18420"/>
    </cofactor>
</comment>
<keyword evidence="5 11" id="KW-0418">Kinase</keyword>
<dbReference type="GO" id="GO:0005524">
    <property type="term" value="F:ATP binding"/>
    <property type="evidence" value="ECO:0007669"/>
    <property type="project" value="UniProtKB-KW"/>
</dbReference>
<feature type="region of interest" description="Disordered" evidence="8">
    <location>
        <begin position="1"/>
        <end position="108"/>
    </location>
</feature>
<organism evidence="11 12">
    <name type="scientific">Nitzschia inconspicua</name>
    <dbReference type="NCBI Taxonomy" id="303405"/>
    <lineage>
        <taxon>Eukaryota</taxon>
        <taxon>Sar</taxon>
        <taxon>Stramenopiles</taxon>
        <taxon>Ochrophyta</taxon>
        <taxon>Bacillariophyta</taxon>
        <taxon>Bacillariophyceae</taxon>
        <taxon>Bacillariophycidae</taxon>
        <taxon>Bacillariales</taxon>
        <taxon>Bacillariaceae</taxon>
        <taxon>Nitzschia</taxon>
    </lineage>
</organism>
<evidence type="ECO:0000256" key="2">
    <source>
        <dbReference type="ARBA" id="ARBA00022527"/>
    </source>
</evidence>
<gene>
    <name evidence="11" type="ORF">IV203_012345</name>
</gene>
<reference evidence="11" key="1">
    <citation type="journal article" date="2021" name="Sci. Rep.">
        <title>Diploid genomic architecture of Nitzschia inconspicua, an elite biomass production diatom.</title>
        <authorList>
            <person name="Oliver A."/>
            <person name="Podell S."/>
            <person name="Pinowska A."/>
            <person name="Traller J.C."/>
            <person name="Smith S.R."/>
            <person name="McClure R."/>
            <person name="Beliaev A."/>
            <person name="Bohutskyi P."/>
            <person name="Hill E.A."/>
            <person name="Rabines A."/>
            <person name="Zheng H."/>
            <person name="Allen L.Z."/>
            <person name="Kuo A."/>
            <person name="Grigoriev I.V."/>
            <person name="Allen A.E."/>
            <person name="Hazlebeck D."/>
            <person name="Allen E.E."/>
        </authorList>
    </citation>
    <scope>NUCLEOTIDE SEQUENCE</scope>
    <source>
        <strain evidence="11">Hildebrandi</strain>
    </source>
</reference>
<dbReference type="InterPro" id="IPR050205">
    <property type="entry name" value="CDPK_Ser/Thr_kinases"/>
</dbReference>
<evidence type="ECO:0000256" key="1">
    <source>
        <dbReference type="ARBA" id="ARBA00001946"/>
    </source>
</evidence>
<comment type="caution">
    <text evidence="11">The sequence shown here is derived from an EMBL/GenBank/DDBJ whole genome shotgun (WGS) entry which is preliminary data.</text>
</comment>
<keyword evidence="6" id="KW-0067">ATP-binding</keyword>
<dbReference type="OrthoDB" id="40902at2759"/>
<dbReference type="GO" id="GO:0005509">
    <property type="term" value="F:calcium ion binding"/>
    <property type="evidence" value="ECO:0007669"/>
    <property type="project" value="InterPro"/>
</dbReference>
<evidence type="ECO:0000256" key="7">
    <source>
        <dbReference type="ARBA" id="ARBA00024334"/>
    </source>
</evidence>
<dbReference type="Pfam" id="PF00069">
    <property type="entry name" value="Pkinase"/>
    <property type="match status" value="1"/>
</dbReference>
<feature type="compositionally biased region" description="Basic residues" evidence="8">
    <location>
        <begin position="790"/>
        <end position="801"/>
    </location>
</feature>
<dbReference type="InterPro" id="IPR000719">
    <property type="entry name" value="Prot_kinase_dom"/>
</dbReference>
<keyword evidence="12" id="KW-1185">Reference proteome</keyword>
<evidence type="ECO:0000259" key="10">
    <source>
        <dbReference type="PROSITE" id="PS50222"/>
    </source>
</evidence>